<feature type="transmembrane region" description="Helical" evidence="8">
    <location>
        <begin position="74"/>
        <end position="95"/>
    </location>
</feature>
<evidence type="ECO:0000256" key="7">
    <source>
        <dbReference type="ARBA" id="ARBA00023136"/>
    </source>
</evidence>
<gene>
    <name evidence="9" type="ORF">ACFFLH_11605</name>
</gene>
<dbReference type="Pfam" id="PF01925">
    <property type="entry name" value="TauE"/>
    <property type="match status" value="1"/>
</dbReference>
<evidence type="ECO:0000256" key="4">
    <source>
        <dbReference type="ARBA" id="ARBA00022475"/>
    </source>
</evidence>
<feature type="transmembrane region" description="Helical" evidence="8">
    <location>
        <begin position="200"/>
        <end position="218"/>
    </location>
</feature>
<dbReference type="RefSeq" id="WP_027312129.1">
    <property type="nucleotide sequence ID" value="NZ_JBHLZN010000003.1"/>
</dbReference>
<evidence type="ECO:0000256" key="5">
    <source>
        <dbReference type="ARBA" id="ARBA00022692"/>
    </source>
</evidence>
<comment type="caution">
    <text evidence="9">The sequence shown here is derived from an EMBL/GenBank/DDBJ whole genome shotgun (WGS) entry which is preliminary data.</text>
</comment>
<dbReference type="EMBL" id="JBHLZN010000003">
    <property type="protein sequence ID" value="MFB9887059.1"/>
    <property type="molecule type" value="Genomic_DNA"/>
</dbReference>
<feature type="transmembrane region" description="Helical" evidence="8">
    <location>
        <begin position="37"/>
        <end position="62"/>
    </location>
</feature>
<comment type="subcellular location">
    <subcellularLocation>
        <location evidence="1 8">Cell membrane</location>
        <topology evidence="1 8">Multi-pass membrane protein</topology>
    </subcellularLocation>
</comment>
<evidence type="ECO:0000256" key="3">
    <source>
        <dbReference type="ARBA" id="ARBA00022448"/>
    </source>
</evidence>
<keyword evidence="5 8" id="KW-0812">Transmembrane</keyword>
<organism evidence="9 10">
    <name type="scientific">Balneatrix alpica</name>
    <dbReference type="NCBI Taxonomy" id="75684"/>
    <lineage>
        <taxon>Bacteria</taxon>
        <taxon>Pseudomonadati</taxon>
        <taxon>Pseudomonadota</taxon>
        <taxon>Gammaproteobacteria</taxon>
        <taxon>Oceanospirillales</taxon>
        <taxon>Balneatrichaceae</taxon>
        <taxon>Balneatrix</taxon>
    </lineage>
</organism>
<feature type="transmembrane region" description="Helical" evidence="8">
    <location>
        <begin position="225"/>
        <end position="243"/>
    </location>
</feature>
<protein>
    <recommendedName>
        <fullName evidence="8">Probable membrane transporter protein</fullName>
    </recommendedName>
</protein>
<reference evidence="9 10" key="1">
    <citation type="submission" date="2024-09" db="EMBL/GenBank/DDBJ databases">
        <authorList>
            <person name="Sun Q."/>
            <person name="Mori K."/>
        </authorList>
    </citation>
    <scope>NUCLEOTIDE SEQUENCE [LARGE SCALE GENOMIC DNA]</scope>
    <source>
        <strain evidence="9 10">ATCC 51285</strain>
    </source>
</reference>
<evidence type="ECO:0000256" key="1">
    <source>
        <dbReference type="ARBA" id="ARBA00004651"/>
    </source>
</evidence>
<proteinExistence type="inferred from homology"/>
<feature type="transmembrane region" description="Helical" evidence="8">
    <location>
        <begin position="137"/>
        <end position="159"/>
    </location>
</feature>
<evidence type="ECO:0000313" key="10">
    <source>
        <dbReference type="Proteomes" id="UP001589628"/>
    </source>
</evidence>
<dbReference type="InterPro" id="IPR002781">
    <property type="entry name" value="TM_pro_TauE-like"/>
</dbReference>
<sequence>MISDPFFYLCAIPAVILFGIAKGGFGGTLSIVAVPLMALAVPPVVAASILLPILCVMDILAVRAFWQHWHWPNLRVLLPAALLGILLGTLSFRYFSEGQIRILIGAIAVAFVLHYWLKPQQSPASPVKPWSGRLWGAVAGFTSFGIHAGGPPLSIYLLPQRLPPKLYMGTCAIFFMVVNYTKLIPYFWLGQLTSTNLMTSLVLLPLAPLGIRLGYWLLHRIDPQWFYRIIYFFLLLTGCKLLYEGWLSW</sequence>
<evidence type="ECO:0000313" key="9">
    <source>
        <dbReference type="EMBL" id="MFB9887059.1"/>
    </source>
</evidence>
<evidence type="ECO:0000256" key="8">
    <source>
        <dbReference type="RuleBase" id="RU363041"/>
    </source>
</evidence>
<feature type="transmembrane region" description="Helical" evidence="8">
    <location>
        <begin position="166"/>
        <end position="188"/>
    </location>
</feature>
<dbReference type="InterPro" id="IPR052017">
    <property type="entry name" value="TSUP"/>
</dbReference>
<evidence type="ECO:0000256" key="6">
    <source>
        <dbReference type="ARBA" id="ARBA00022989"/>
    </source>
</evidence>
<keyword evidence="6 8" id="KW-1133">Transmembrane helix</keyword>
<dbReference type="Proteomes" id="UP001589628">
    <property type="component" value="Unassembled WGS sequence"/>
</dbReference>
<evidence type="ECO:0000256" key="2">
    <source>
        <dbReference type="ARBA" id="ARBA00009142"/>
    </source>
</evidence>
<dbReference type="PANTHER" id="PTHR30269:SF37">
    <property type="entry name" value="MEMBRANE TRANSPORTER PROTEIN"/>
    <property type="match status" value="1"/>
</dbReference>
<dbReference type="PANTHER" id="PTHR30269">
    <property type="entry name" value="TRANSMEMBRANE PROTEIN YFCA"/>
    <property type="match status" value="1"/>
</dbReference>
<name>A0ABV5ZEU9_9GAMM</name>
<keyword evidence="7 8" id="KW-0472">Membrane</keyword>
<keyword evidence="4 8" id="KW-1003">Cell membrane</keyword>
<keyword evidence="10" id="KW-1185">Reference proteome</keyword>
<comment type="similarity">
    <text evidence="2 8">Belongs to the 4-toluene sulfonate uptake permease (TSUP) (TC 2.A.102) family.</text>
</comment>
<feature type="transmembrane region" description="Helical" evidence="8">
    <location>
        <begin position="100"/>
        <end position="117"/>
    </location>
</feature>
<accession>A0ABV5ZEU9</accession>
<keyword evidence="3" id="KW-0813">Transport</keyword>